<dbReference type="AlphaFoldDB" id="A4S2W8"/>
<dbReference type="InterPro" id="IPR047150">
    <property type="entry name" value="SGT"/>
</dbReference>
<name>A4S2W8_OSTLU</name>
<dbReference type="GO" id="GO:0072380">
    <property type="term" value="C:TRC complex"/>
    <property type="evidence" value="ECO:0007669"/>
    <property type="project" value="TreeGrafter"/>
</dbReference>
<dbReference type="GO" id="GO:0016020">
    <property type="term" value="C:membrane"/>
    <property type="evidence" value="ECO:0007669"/>
    <property type="project" value="TreeGrafter"/>
</dbReference>
<evidence type="ECO:0000256" key="1">
    <source>
        <dbReference type="ARBA" id="ARBA00022737"/>
    </source>
</evidence>
<dbReference type="OMA" id="MCELRRY"/>
<keyword evidence="2 3" id="KW-0802">TPR repeat</keyword>
<dbReference type="InterPro" id="IPR019734">
    <property type="entry name" value="TPR_rpt"/>
</dbReference>
<proteinExistence type="predicted"/>
<keyword evidence="1" id="KW-0677">Repeat</keyword>
<dbReference type="STRING" id="436017.A4S2W8"/>
<gene>
    <name evidence="5" type="ORF">OSTLU_16849</name>
</gene>
<dbReference type="KEGG" id="olu:OSTLU_16849"/>
<organism evidence="5 6">
    <name type="scientific">Ostreococcus lucimarinus (strain CCE9901)</name>
    <dbReference type="NCBI Taxonomy" id="436017"/>
    <lineage>
        <taxon>Eukaryota</taxon>
        <taxon>Viridiplantae</taxon>
        <taxon>Chlorophyta</taxon>
        <taxon>Mamiellophyceae</taxon>
        <taxon>Mamiellales</taxon>
        <taxon>Bathycoccaceae</taxon>
        <taxon>Ostreococcus</taxon>
    </lineage>
</organism>
<protein>
    <submittedName>
        <fullName evidence="5">Uncharacterized protein</fullName>
    </submittedName>
</protein>
<dbReference type="PANTHER" id="PTHR45831">
    <property type="entry name" value="LD24721P"/>
    <property type="match status" value="1"/>
</dbReference>
<dbReference type="SUPFAM" id="SSF48452">
    <property type="entry name" value="TPR-like"/>
    <property type="match status" value="1"/>
</dbReference>
<dbReference type="Proteomes" id="UP000001568">
    <property type="component" value="Chromosome 9"/>
</dbReference>
<accession>A4S2W8</accession>
<dbReference type="RefSeq" id="XP_001419608.1">
    <property type="nucleotide sequence ID" value="XM_001419571.1"/>
</dbReference>
<dbReference type="PANTHER" id="PTHR45831:SF2">
    <property type="entry name" value="LD24721P"/>
    <property type="match status" value="1"/>
</dbReference>
<sequence length="483" mass="53537">MAKTWTPFERARVMRAGRAKHVAGSEAYGRGDYGEAIACFTRALEIDARNQFALCNRALARLRRGEDGDAARALEDARACVRNAPTWHKAWFRLGQARAASGAEVEALSAYAEAIRCDECGQDRDECEAVMKKLRARVELDERKAAEAAEAEARRAVEVAEEDDEIERRRARREAKLEAKRARHKVAEERLSKQLGYPEGMNAVDVNAYADESDDSDDSALETYDACGRAMFIERKITDFVSIARRLRTSVGATKTMDMMCELRRYGCCQISLGAAVGATAKFKVAADAADRCALPYVVIPAWREASTPWPMSLAQSHQDVQDVMWLMETVARVTTGAIYEDAGKSEAELDRALDSPLSAGVLESAPSIDEVSLSALVFANDESFLRAYAEKNSALVRLDWLEAYEEEDAEADGDSTLVELFVGAELTRRLDDEFITVDELDPRDRDGHGPDGTSFACPRAKRPADRTRVSFFLCPKNSNSHF</sequence>
<dbReference type="SMART" id="SM00028">
    <property type="entry name" value="TPR"/>
    <property type="match status" value="2"/>
</dbReference>
<evidence type="ECO:0000256" key="3">
    <source>
        <dbReference type="PROSITE-ProRule" id="PRU00339"/>
    </source>
</evidence>
<feature type="repeat" description="TPR" evidence="3">
    <location>
        <begin position="17"/>
        <end position="50"/>
    </location>
</feature>
<evidence type="ECO:0000313" key="6">
    <source>
        <dbReference type="Proteomes" id="UP000001568"/>
    </source>
</evidence>
<dbReference type="OrthoDB" id="1926212at2759"/>
<dbReference type="Gene3D" id="1.25.40.10">
    <property type="entry name" value="Tetratricopeptide repeat domain"/>
    <property type="match status" value="1"/>
</dbReference>
<dbReference type="EMBL" id="CP000589">
    <property type="protein sequence ID" value="ABO97901.1"/>
    <property type="molecule type" value="Genomic_DNA"/>
</dbReference>
<dbReference type="InterPro" id="IPR011990">
    <property type="entry name" value="TPR-like_helical_dom_sf"/>
</dbReference>
<evidence type="ECO:0000256" key="2">
    <source>
        <dbReference type="ARBA" id="ARBA00022803"/>
    </source>
</evidence>
<feature type="coiled-coil region" evidence="4">
    <location>
        <begin position="124"/>
        <end position="163"/>
    </location>
</feature>
<dbReference type="Gramene" id="ABO97901">
    <property type="protein sequence ID" value="ABO97901"/>
    <property type="gene ID" value="OSTLU_16849"/>
</dbReference>
<evidence type="ECO:0000313" key="5">
    <source>
        <dbReference type="EMBL" id="ABO97901.1"/>
    </source>
</evidence>
<reference evidence="5 6" key="1">
    <citation type="journal article" date="2007" name="Proc. Natl. Acad. Sci. U.S.A.">
        <title>The tiny eukaryote Ostreococcus provides genomic insights into the paradox of plankton speciation.</title>
        <authorList>
            <person name="Palenik B."/>
            <person name="Grimwood J."/>
            <person name="Aerts A."/>
            <person name="Rouze P."/>
            <person name="Salamov A."/>
            <person name="Putnam N."/>
            <person name="Dupont C."/>
            <person name="Jorgensen R."/>
            <person name="Derelle E."/>
            <person name="Rombauts S."/>
            <person name="Zhou K."/>
            <person name="Otillar R."/>
            <person name="Merchant S.S."/>
            <person name="Podell S."/>
            <person name="Gaasterland T."/>
            <person name="Napoli C."/>
            <person name="Gendler K."/>
            <person name="Manuell A."/>
            <person name="Tai V."/>
            <person name="Vallon O."/>
            <person name="Piganeau G."/>
            <person name="Jancek S."/>
            <person name="Heijde M."/>
            <person name="Jabbari K."/>
            <person name="Bowler C."/>
            <person name="Lohr M."/>
            <person name="Robbens S."/>
            <person name="Werner G."/>
            <person name="Dubchak I."/>
            <person name="Pazour G.J."/>
            <person name="Ren Q."/>
            <person name="Paulsen I."/>
            <person name="Delwiche C."/>
            <person name="Schmutz J."/>
            <person name="Rokhsar D."/>
            <person name="Van de Peer Y."/>
            <person name="Moreau H."/>
            <person name="Grigoriev I.V."/>
        </authorList>
    </citation>
    <scope>NUCLEOTIDE SEQUENCE [LARGE SCALE GENOMIC DNA]</scope>
    <source>
        <strain evidence="5 6">CCE9901</strain>
    </source>
</reference>
<dbReference type="GO" id="GO:0006620">
    <property type="term" value="P:post-translational protein targeting to endoplasmic reticulum membrane"/>
    <property type="evidence" value="ECO:0007669"/>
    <property type="project" value="TreeGrafter"/>
</dbReference>
<dbReference type="HOGENOM" id="CLU_565498_0_0_1"/>
<dbReference type="GeneID" id="5003821"/>
<evidence type="ECO:0000256" key="4">
    <source>
        <dbReference type="SAM" id="Coils"/>
    </source>
</evidence>
<dbReference type="PROSITE" id="PS50005">
    <property type="entry name" value="TPR"/>
    <property type="match status" value="1"/>
</dbReference>
<keyword evidence="6" id="KW-1185">Reference proteome</keyword>
<keyword evidence="4" id="KW-0175">Coiled coil</keyword>
<dbReference type="GO" id="GO:0060090">
    <property type="term" value="F:molecular adaptor activity"/>
    <property type="evidence" value="ECO:0007669"/>
    <property type="project" value="TreeGrafter"/>
</dbReference>